<reference evidence="1 2" key="1">
    <citation type="submission" date="2020-08" db="EMBL/GenBank/DDBJ databases">
        <title>Bridging the membrane lipid divide: bacteria of the FCB group superphylum have the potential to synthesize archaeal ether lipids.</title>
        <authorList>
            <person name="Villanueva L."/>
            <person name="Von Meijenfeldt F.A.B."/>
            <person name="Westbye A.B."/>
            <person name="Yadav S."/>
            <person name="Hopmans E.C."/>
            <person name="Dutilh B.E."/>
            <person name="Sinninghe Damste J.S."/>
        </authorList>
    </citation>
    <scope>NUCLEOTIDE SEQUENCE [LARGE SCALE GENOMIC DNA]</scope>
    <source>
        <strain evidence="1">NIOZ-UU30</strain>
    </source>
</reference>
<proteinExistence type="predicted"/>
<sequence length="70" mass="7610">MGSYIGTPSGTFESFSGIAFGDETVCRKCMTHEETITAIRGFTDKLSDDEVASKAYTCSRCNSRIVPFKG</sequence>
<accession>A0A8J6TLV0</accession>
<dbReference type="EMBL" id="JACNJH010000134">
    <property type="protein sequence ID" value="MBC8361494.1"/>
    <property type="molecule type" value="Genomic_DNA"/>
</dbReference>
<evidence type="ECO:0000313" key="2">
    <source>
        <dbReference type="Proteomes" id="UP000603434"/>
    </source>
</evidence>
<comment type="caution">
    <text evidence="1">The sequence shown here is derived from an EMBL/GenBank/DDBJ whole genome shotgun (WGS) entry which is preliminary data.</text>
</comment>
<evidence type="ECO:0000313" key="1">
    <source>
        <dbReference type="EMBL" id="MBC8361494.1"/>
    </source>
</evidence>
<organism evidence="1 2">
    <name type="scientific">Candidatus Desulfatibia profunda</name>
    <dbReference type="NCBI Taxonomy" id="2841695"/>
    <lineage>
        <taxon>Bacteria</taxon>
        <taxon>Pseudomonadati</taxon>
        <taxon>Thermodesulfobacteriota</taxon>
        <taxon>Desulfobacteria</taxon>
        <taxon>Desulfobacterales</taxon>
        <taxon>Desulfobacterales incertae sedis</taxon>
        <taxon>Candidatus Desulfatibia</taxon>
    </lineage>
</organism>
<dbReference type="AlphaFoldDB" id="A0A8J6TLV0"/>
<name>A0A8J6TLV0_9BACT</name>
<dbReference type="Proteomes" id="UP000603434">
    <property type="component" value="Unassembled WGS sequence"/>
</dbReference>
<gene>
    <name evidence="1" type="ORF">H8E23_08860</name>
</gene>
<protein>
    <submittedName>
        <fullName evidence="1">Uncharacterized protein</fullName>
    </submittedName>
</protein>